<organism evidence="2 3">
    <name type="scientific">Paenibacillus qinlingensis</name>
    <dbReference type="NCBI Taxonomy" id="1837343"/>
    <lineage>
        <taxon>Bacteria</taxon>
        <taxon>Bacillati</taxon>
        <taxon>Bacillota</taxon>
        <taxon>Bacilli</taxon>
        <taxon>Bacillales</taxon>
        <taxon>Paenibacillaceae</taxon>
        <taxon>Paenibacillus</taxon>
    </lineage>
</organism>
<dbReference type="Gene3D" id="3.10.350.10">
    <property type="entry name" value="LysM domain"/>
    <property type="match status" value="1"/>
</dbReference>
<dbReference type="Proteomes" id="UP001267290">
    <property type="component" value="Unassembled WGS sequence"/>
</dbReference>
<name>A0ABU1NW16_9BACL</name>
<evidence type="ECO:0000313" key="2">
    <source>
        <dbReference type="EMBL" id="MDR6551664.1"/>
    </source>
</evidence>
<dbReference type="InterPro" id="IPR018392">
    <property type="entry name" value="LysM"/>
</dbReference>
<dbReference type="Pfam" id="PF01476">
    <property type="entry name" value="LysM"/>
    <property type="match status" value="1"/>
</dbReference>
<comment type="caution">
    <text evidence="2">The sequence shown here is derived from an EMBL/GenBank/DDBJ whole genome shotgun (WGS) entry which is preliminary data.</text>
</comment>
<dbReference type="RefSeq" id="WP_310499232.1">
    <property type="nucleotide sequence ID" value="NZ_JAVDSB010000004.1"/>
</dbReference>
<keyword evidence="3" id="KW-1185">Reference proteome</keyword>
<gene>
    <name evidence="2" type="ORF">J2736_002853</name>
</gene>
<reference evidence="2 3" key="1">
    <citation type="submission" date="2023-07" db="EMBL/GenBank/DDBJ databases">
        <title>Sorghum-associated microbial communities from plants grown in Nebraska, USA.</title>
        <authorList>
            <person name="Schachtman D."/>
        </authorList>
    </citation>
    <scope>NUCLEOTIDE SEQUENCE [LARGE SCALE GENOMIC DNA]</scope>
    <source>
        <strain evidence="2 3">CC258</strain>
    </source>
</reference>
<proteinExistence type="predicted"/>
<dbReference type="SUPFAM" id="SSF54106">
    <property type="entry name" value="LysM domain"/>
    <property type="match status" value="1"/>
</dbReference>
<dbReference type="InterPro" id="IPR036779">
    <property type="entry name" value="LysM_dom_sf"/>
</dbReference>
<evidence type="ECO:0000313" key="3">
    <source>
        <dbReference type="Proteomes" id="UP001267290"/>
    </source>
</evidence>
<protein>
    <recommendedName>
        <fullName evidence="1">LysM domain-containing protein</fullName>
    </recommendedName>
</protein>
<accession>A0ABU1NW16</accession>
<dbReference type="EMBL" id="JAVDSB010000004">
    <property type="protein sequence ID" value="MDR6551664.1"/>
    <property type="molecule type" value="Genomic_DNA"/>
</dbReference>
<dbReference type="CDD" id="cd00118">
    <property type="entry name" value="LysM"/>
    <property type="match status" value="1"/>
</dbReference>
<feature type="domain" description="LysM" evidence="1">
    <location>
        <begin position="73"/>
        <end position="108"/>
    </location>
</feature>
<sequence>MSFGTFGPGFGGYGGFGGFGYPQYGFGGPFYNPYFPRRRLLPYFFLSPFAFPFFIRGEDDRDGTYYAQHQCVEGDSMVKLAQKYNVPQPILEAMNPHIQQPDSLTPGNITYIPRLYKMHCHKMYLEHEVPEGASVPMYTAPHMAPSMHQGPQVTPNPYTGQ</sequence>
<evidence type="ECO:0000259" key="1">
    <source>
        <dbReference type="Pfam" id="PF01476"/>
    </source>
</evidence>